<comment type="subunit">
    <text evidence="3">Interacts with ERF2.</text>
</comment>
<evidence type="ECO:0000256" key="1">
    <source>
        <dbReference type="ARBA" id="ARBA00004406"/>
    </source>
</evidence>
<proteinExistence type="inferred from homology"/>
<evidence type="ECO:0000256" key="5">
    <source>
        <dbReference type="ARBA" id="ARBA00022824"/>
    </source>
</evidence>
<protein>
    <recommendedName>
        <fullName evidence="4">Ras modification protein ERF4</fullName>
    </recommendedName>
</protein>
<evidence type="ECO:0000259" key="8">
    <source>
        <dbReference type="Pfam" id="PF10256"/>
    </source>
</evidence>
<evidence type="ECO:0000256" key="4">
    <source>
        <dbReference type="ARBA" id="ARBA00018463"/>
    </source>
</evidence>
<evidence type="ECO:0000313" key="10">
    <source>
        <dbReference type="Proteomes" id="UP000780801"/>
    </source>
</evidence>
<dbReference type="GO" id="GO:0005789">
    <property type="term" value="C:endoplasmic reticulum membrane"/>
    <property type="evidence" value="ECO:0007669"/>
    <property type="project" value="UniProtKB-SubCell"/>
</dbReference>
<evidence type="ECO:0000256" key="3">
    <source>
        <dbReference type="ARBA" id="ARBA00011396"/>
    </source>
</evidence>
<evidence type="ECO:0000256" key="7">
    <source>
        <dbReference type="SAM" id="MobiDB-lite"/>
    </source>
</evidence>
<reference evidence="9" key="1">
    <citation type="journal article" date="2020" name="Fungal Divers.">
        <title>Resolving the Mortierellaceae phylogeny through synthesis of multi-gene phylogenetics and phylogenomics.</title>
        <authorList>
            <person name="Vandepol N."/>
            <person name="Liber J."/>
            <person name="Desiro A."/>
            <person name="Na H."/>
            <person name="Kennedy M."/>
            <person name="Barry K."/>
            <person name="Grigoriev I.V."/>
            <person name="Miller A.N."/>
            <person name="O'Donnell K."/>
            <person name="Stajich J.E."/>
            <person name="Bonito G."/>
        </authorList>
    </citation>
    <scope>NUCLEOTIDE SEQUENCE</scope>
    <source>
        <strain evidence="9">KOD1015</strain>
    </source>
</reference>
<dbReference type="EMBL" id="JAABOA010000820">
    <property type="protein sequence ID" value="KAF9583075.1"/>
    <property type="molecule type" value="Genomic_DNA"/>
</dbReference>
<comment type="similarity">
    <text evidence="2">Belongs to the ERF4 family.</text>
</comment>
<feature type="region of interest" description="Disordered" evidence="7">
    <location>
        <begin position="1"/>
        <end position="31"/>
    </location>
</feature>
<comment type="caution">
    <text evidence="9">The sequence shown here is derived from an EMBL/GenBank/DDBJ whole genome shotgun (WGS) entry which is preliminary data.</text>
</comment>
<evidence type="ECO:0000256" key="2">
    <source>
        <dbReference type="ARBA" id="ARBA00007732"/>
    </source>
</evidence>
<comment type="subcellular location">
    <subcellularLocation>
        <location evidence="1">Endoplasmic reticulum membrane</location>
        <topology evidence="1">Peripheral membrane protein</topology>
    </subcellularLocation>
</comment>
<evidence type="ECO:0000313" key="9">
    <source>
        <dbReference type="EMBL" id="KAF9583075.1"/>
    </source>
</evidence>
<dbReference type="Proteomes" id="UP000780801">
    <property type="component" value="Unassembled WGS sequence"/>
</dbReference>
<dbReference type="InterPro" id="IPR051371">
    <property type="entry name" value="Ras_palmitoyltransferase"/>
</dbReference>
<organism evidence="9 10">
    <name type="scientific">Lunasporangiospora selenospora</name>
    <dbReference type="NCBI Taxonomy" id="979761"/>
    <lineage>
        <taxon>Eukaryota</taxon>
        <taxon>Fungi</taxon>
        <taxon>Fungi incertae sedis</taxon>
        <taxon>Mucoromycota</taxon>
        <taxon>Mortierellomycotina</taxon>
        <taxon>Mortierellomycetes</taxon>
        <taxon>Mortierellales</taxon>
        <taxon>Mortierellaceae</taxon>
        <taxon>Lunasporangiospora</taxon>
    </lineage>
</organism>
<accession>A0A9P6KFS6</accession>
<feature type="domain" description="Golgin subfamily A member 7/ERF4" evidence="8">
    <location>
        <begin position="87"/>
        <end position="201"/>
    </location>
</feature>
<sequence>MQPSSTATPVQSSRPELSETTIAPVSPGATTINTVRSTHNLVSTSTLTTSIPTIKVPTTMTTTTMMSMDDRIERQPSSQPMGTPRCIVRIDRDHLQGDEATRFECEMFPEEFLGRVTRPEFKATVEGINDHMQIAEESLWNCLDTLLDCLTAYTAKHCFGTHYQRSLREMEKFIELENKKLYHPAKMHLRNPLKVGMIYLEFEVY</sequence>
<keyword evidence="10" id="KW-1185">Reference proteome</keyword>
<dbReference type="GO" id="GO:0006612">
    <property type="term" value="P:protein targeting to membrane"/>
    <property type="evidence" value="ECO:0007669"/>
    <property type="project" value="TreeGrafter"/>
</dbReference>
<dbReference type="InterPro" id="IPR019383">
    <property type="entry name" value="Golgin_A_7/ERF4"/>
</dbReference>
<name>A0A9P6KFS6_9FUNG</name>
<gene>
    <name evidence="9" type="ORF">BGW38_010309</name>
</gene>
<dbReference type="PANTHER" id="PTHR13254">
    <property type="entry name" value="GOLGI AUTOANTIGEN, GOLGIN SUBFAMILY A, 7"/>
    <property type="match status" value="1"/>
</dbReference>
<dbReference type="AlphaFoldDB" id="A0A9P6KFS6"/>
<dbReference type="Pfam" id="PF10256">
    <property type="entry name" value="Erf4"/>
    <property type="match status" value="1"/>
</dbReference>
<evidence type="ECO:0000256" key="6">
    <source>
        <dbReference type="ARBA" id="ARBA00023136"/>
    </source>
</evidence>
<dbReference type="GO" id="GO:0031211">
    <property type="term" value="C:endoplasmic reticulum palmitoyltransferase complex"/>
    <property type="evidence" value="ECO:0007669"/>
    <property type="project" value="TreeGrafter"/>
</dbReference>
<keyword evidence="6" id="KW-0472">Membrane</keyword>
<keyword evidence="5" id="KW-0256">Endoplasmic reticulum</keyword>
<dbReference type="OrthoDB" id="2190159at2759"/>
<dbReference type="PANTHER" id="PTHR13254:SF0">
    <property type="entry name" value="GOLGIN SUBFAMILY A MEMBER 7_ERF4 DOMAIN-CONTAINING PROTEIN"/>
    <property type="match status" value="1"/>
</dbReference>